<dbReference type="Pfam" id="PF01497">
    <property type="entry name" value="Peripla_BP_2"/>
    <property type="match status" value="1"/>
</dbReference>
<dbReference type="PROSITE" id="PS50983">
    <property type="entry name" value="FE_B12_PBP"/>
    <property type="match status" value="1"/>
</dbReference>
<sequence>MALRRERQQPLQPRIHLVLHIVVAVLLGRDANRFGDSPISMVMQRQSFAARRRLLAAFGVGAMAPFMGAAGVLASPVAAPSVGASTPSGRMPRVVVLDWGLAAQVLALGVTPVGAARPFWYRLLSGTPAMPDDVVDVGLLFQPNFEVVQALRPDLIVITPAHAALADSLARIAPLFVAPSPHPHEDGYQLALRRARALGDALGRPTQTSHLLATTDAHLGEVRDRLTKHGVTQRPVYLMSPIDTRLTNVFGRESVFGGTLAAVGLTNAWRRPSDTEGMAQIDYTQLRGDASARAMLIGARPGLLGMLGQSPLWQALPFVRGARVGQLPVMLPTGGTPTAVKLADALSVALTGGAA</sequence>
<evidence type="ECO:0000256" key="4">
    <source>
        <dbReference type="ARBA" id="ARBA00022496"/>
    </source>
</evidence>
<feature type="domain" description="Fe/B12 periplasmic-binding" evidence="7">
    <location>
        <begin position="93"/>
        <end position="354"/>
    </location>
</feature>
<keyword evidence="6" id="KW-0812">Transmembrane</keyword>
<dbReference type="Proteomes" id="UP000215126">
    <property type="component" value="Chromosome 1"/>
</dbReference>
<dbReference type="GO" id="GO:1901678">
    <property type="term" value="P:iron coordination entity transport"/>
    <property type="evidence" value="ECO:0007669"/>
    <property type="project" value="UniProtKB-ARBA"/>
</dbReference>
<dbReference type="PANTHER" id="PTHR30532">
    <property type="entry name" value="IRON III DICITRATE-BINDING PERIPLASMIC PROTEIN"/>
    <property type="match status" value="1"/>
</dbReference>
<dbReference type="PANTHER" id="PTHR30532:SF1">
    <property type="entry name" value="IRON(3+)-HYDROXAMATE-BINDING PROTEIN FHUD"/>
    <property type="match status" value="1"/>
</dbReference>
<organism evidence="8 9">
    <name type="scientific">Pandoraea sputorum</name>
    <dbReference type="NCBI Taxonomy" id="93222"/>
    <lineage>
        <taxon>Bacteria</taxon>
        <taxon>Pseudomonadati</taxon>
        <taxon>Pseudomonadota</taxon>
        <taxon>Betaproteobacteria</taxon>
        <taxon>Burkholderiales</taxon>
        <taxon>Burkholderiaceae</taxon>
        <taxon>Pandoraea</taxon>
    </lineage>
</organism>
<dbReference type="STRING" id="93222.NA29_20365"/>
<name>A0A239SLU4_9BURK</name>
<evidence type="ECO:0000256" key="2">
    <source>
        <dbReference type="ARBA" id="ARBA00008814"/>
    </source>
</evidence>
<protein>
    <submittedName>
        <fullName evidence="8">Iron(III)-hydroxamate-binding protein fhuD</fullName>
    </submittedName>
</protein>
<dbReference type="Gene3D" id="3.40.50.1980">
    <property type="entry name" value="Nitrogenase molybdenum iron protein domain"/>
    <property type="match status" value="2"/>
</dbReference>
<keyword evidence="4" id="KW-0408">Iron</keyword>
<dbReference type="EMBL" id="LT906435">
    <property type="protein sequence ID" value="SNU86376.1"/>
    <property type="molecule type" value="Genomic_DNA"/>
</dbReference>
<feature type="transmembrane region" description="Helical" evidence="6">
    <location>
        <begin position="54"/>
        <end position="79"/>
    </location>
</feature>
<keyword evidence="4" id="KW-0406">Ion transport</keyword>
<dbReference type="AlphaFoldDB" id="A0A239SLU4"/>
<evidence type="ECO:0000259" key="7">
    <source>
        <dbReference type="PROSITE" id="PS50983"/>
    </source>
</evidence>
<comment type="subcellular location">
    <subcellularLocation>
        <location evidence="1">Cell envelope</location>
    </subcellularLocation>
</comment>
<dbReference type="InterPro" id="IPR051313">
    <property type="entry name" value="Bact_iron-sidero_bind"/>
</dbReference>
<evidence type="ECO:0000256" key="6">
    <source>
        <dbReference type="SAM" id="Phobius"/>
    </source>
</evidence>
<evidence type="ECO:0000256" key="1">
    <source>
        <dbReference type="ARBA" id="ARBA00004196"/>
    </source>
</evidence>
<comment type="similarity">
    <text evidence="2">Belongs to the bacterial solute-binding protein 8 family.</text>
</comment>
<dbReference type="SUPFAM" id="SSF53807">
    <property type="entry name" value="Helical backbone' metal receptor"/>
    <property type="match status" value="1"/>
</dbReference>
<evidence type="ECO:0000256" key="3">
    <source>
        <dbReference type="ARBA" id="ARBA00022448"/>
    </source>
</evidence>
<gene>
    <name evidence="8" type="primary">fhuD</name>
    <name evidence="8" type="ORF">SAMEA4530655_03248</name>
</gene>
<reference evidence="8 9" key="1">
    <citation type="submission" date="2017-06" db="EMBL/GenBank/DDBJ databases">
        <authorList>
            <consortium name="Pathogen Informatics"/>
        </authorList>
    </citation>
    <scope>NUCLEOTIDE SEQUENCE [LARGE SCALE GENOMIC DNA]</scope>
    <source>
        <strain evidence="8 9">NCTC13161</strain>
    </source>
</reference>
<accession>A0A239SLU4</accession>
<evidence type="ECO:0000313" key="9">
    <source>
        <dbReference type="Proteomes" id="UP000215126"/>
    </source>
</evidence>
<dbReference type="InterPro" id="IPR002491">
    <property type="entry name" value="ABC_transptr_periplasmic_BD"/>
</dbReference>
<keyword evidence="9" id="KW-1185">Reference proteome</keyword>
<keyword evidence="3" id="KW-0813">Transport</keyword>
<keyword evidence="5" id="KW-0732">Signal</keyword>
<dbReference type="GO" id="GO:0030288">
    <property type="term" value="C:outer membrane-bounded periplasmic space"/>
    <property type="evidence" value="ECO:0007669"/>
    <property type="project" value="TreeGrafter"/>
</dbReference>
<evidence type="ECO:0000313" key="8">
    <source>
        <dbReference type="EMBL" id="SNU86376.1"/>
    </source>
</evidence>
<keyword evidence="6" id="KW-1133">Transmembrane helix</keyword>
<proteinExistence type="inferred from homology"/>
<evidence type="ECO:0000256" key="5">
    <source>
        <dbReference type="ARBA" id="ARBA00022729"/>
    </source>
</evidence>
<keyword evidence="4" id="KW-0410">Iron transport</keyword>
<keyword evidence="6" id="KW-0472">Membrane</keyword>